<proteinExistence type="predicted"/>
<gene>
    <name evidence="1" type="ORF">ALNOE001_09660</name>
</gene>
<dbReference type="AlphaFoldDB" id="A0A366MBG4"/>
<evidence type="ECO:0000313" key="1">
    <source>
        <dbReference type="EMBL" id="RBQ23387.1"/>
    </source>
</evidence>
<accession>A0A366MBG4</accession>
<keyword evidence="2" id="KW-1185">Reference proteome</keyword>
<dbReference type="Proteomes" id="UP000253099">
    <property type="component" value="Unassembled WGS sequence"/>
</dbReference>
<organism evidence="1 2">
    <name type="scientific">Candidatus Methanobinarius endosymbioticus</name>
    <dbReference type="NCBI Taxonomy" id="2006182"/>
    <lineage>
        <taxon>Archaea</taxon>
        <taxon>Methanobacteriati</taxon>
        <taxon>Methanobacteriota</taxon>
        <taxon>Methanomada group</taxon>
        <taxon>Methanobacteria</taxon>
        <taxon>Methanobacteriales</taxon>
        <taxon>Methanobacteriaceae</taxon>
        <taxon>Candidatus Methanobinarius</taxon>
    </lineage>
</organism>
<dbReference type="EMBL" id="NIZT01000025">
    <property type="protein sequence ID" value="RBQ23387.1"/>
    <property type="molecule type" value="Genomic_DNA"/>
</dbReference>
<evidence type="ECO:0000313" key="2">
    <source>
        <dbReference type="Proteomes" id="UP000253099"/>
    </source>
</evidence>
<sequence>MIDSIFGNMTSVVLGYNIYNYPNSESNLLIDGLLVENVYCGVSIDAEGEDACGSIIINNLTYRNSISPFYISAINFYVSLSNSLVQNVSNGVEFYIQFFDDVNVLKYLKVNNFTIDTINETDIAWKLCVVNGIADLNKVIIKNIEGKCNCFATGLELCLINSTGYVKDSKFHNSTGYGIHLLPIDEIDFNNGHRLFVTR</sequence>
<comment type="caution">
    <text evidence="1">The sequence shown here is derived from an EMBL/GenBank/DDBJ whole genome shotgun (WGS) entry which is preliminary data.</text>
</comment>
<evidence type="ECO:0008006" key="3">
    <source>
        <dbReference type="Google" id="ProtNLM"/>
    </source>
</evidence>
<name>A0A366MBG4_9EURY</name>
<reference evidence="1 2" key="1">
    <citation type="submission" date="2018-06" db="EMBL/GenBank/DDBJ databases">
        <title>Genomic insight into two independent archaeal endosymbiosis events.</title>
        <authorList>
            <person name="Lind A.E."/>
            <person name="Lewis W.H."/>
            <person name="Spang A."/>
            <person name="Guy L."/>
            <person name="Embley M.T."/>
            <person name="Ettema T.J.G."/>
        </authorList>
    </citation>
    <scope>NUCLEOTIDE SEQUENCE [LARGE SCALE GENOMIC DNA]</scope>
    <source>
        <strain evidence="1">NOE</strain>
    </source>
</reference>
<protein>
    <recommendedName>
        <fullName evidence="3">Right handed beta helix domain-containing protein</fullName>
    </recommendedName>
</protein>